<dbReference type="PROSITE" id="PS50294">
    <property type="entry name" value="WD_REPEATS_REGION"/>
    <property type="match status" value="3"/>
</dbReference>
<dbReference type="Pfam" id="PF04158">
    <property type="entry name" value="Sof1"/>
    <property type="match status" value="1"/>
</dbReference>
<dbReference type="InterPro" id="IPR001680">
    <property type="entry name" value="WD40_rpt"/>
</dbReference>
<comment type="similarity">
    <text evidence="2">Belongs to the WD repeat DCAF13/WDSOF1 family.</text>
</comment>
<keyword evidence="10" id="KW-0378">Hydrolase</keyword>
<keyword evidence="5" id="KW-0539">Nucleus</keyword>
<keyword evidence="6" id="KW-0687">Ribonucleoprotein</keyword>
<reference evidence="10 11" key="1">
    <citation type="submission" date="2016-05" db="EMBL/GenBank/DDBJ databases">
        <title>Nuclear genome of Blastocystis sp. subtype 1 NandII.</title>
        <authorList>
            <person name="Gentekaki E."/>
            <person name="Curtis B."/>
            <person name="Stairs C."/>
            <person name="Eme L."/>
            <person name="Herman E."/>
            <person name="Klimes V."/>
            <person name="Arias M.C."/>
            <person name="Elias M."/>
            <person name="Hilliou F."/>
            <person name="Klute M."/>
            <person name="Malik S.-B."/>
            <person name="Pightling A."/>
            <person name="Rachubinski R."/>
            <person name="Salas D."/>
            <person name="Schlacht A."/>
            <person name="Suga H."/>
            <person name="Archibald J."/>
            <person name="Ball S.G."/>
            <person name="Clark G."/>
            <person name="Dacks J."/>
            <person name="Van Der Giezen M."/>
            <person name="Tsaousis A."/>
            <person name="Roger A."/>
        </authorList>
    </citation>
    <scope>NUCLEOTIDE SEQUENCE [LARGE SCALE GENOMIC DNA]</scope>
    <source>
        <strain evidence="11">ATCC 50177 / NandII</strain>
    </source>
</reference>
<dbReference type="Pfam" id="PF00400">
    <property type="entry name" value="WD40"/>
    <property type="match status" value="4"/>
</dbReference>
<comment type="subcellular location">
    <subcellularLocation>
        <location evidence="1">Nucleus</location>
        <location evidence="1">Nucleolus</location>
    </subcellularLocation>
</comment>
<keyword evidence="4" id="KW-0677">Repeat</keyword>
<dbReference type="PANTHER" id="PTHR22851:SF0">
    <property type="entry name" value="DDB1- AND CUL4-ASSOCIATED FACTOR 13"/>
    <property type="match status" value="1"/>
</dbReference>
<sequence length="429" mass="49625">MKIKTISRAKEDYVKERDGDVEKIHRNIDPRYHPFQQQREYTRALNATKLERVFAKPFVGALSGHSDGVWSMCTNPRSLVQFISGACDGEIRVWDLPTQKTVFRVQAHSRFVRGLVCDNAGTTFYSCSDDKTIKRYRLTMDVNAQGIKGDDYNPEPLNIWYGKEGFTSIDHSPVDSTFVTCSSILNVWSPERQEPVHHYSYQTENILRAKFNPAEPGLVASTTSERGIILYDIRAASILRKVQLSMVSNDLTWNPREPMNFTVANEDYNLYTFDMRNLEKPMTTHTDHVGAVLSVAYSSTGREFVSGSYDRTLRIWPVQSFRSREVYHTKRMQRIFCVNFSADARFVLSGSDDTNIRIWKAQAAAPLYKPTKREEAKLEYMENLKKKYAAFPEISRISRHRHLPAVIKKMKDKEEHKKKKTKSEFNEME</sequence>
<dbReference type="OrthoDB" id="10249065at2759"/>
<evidence type="ECO:0000256" key="5">
    <source>
        <dbReference type="ARBA" id="ARBA00023242"/>
    </source>
</evidence>
<proteinExistence type="inferred from homology"/>
<evidence type="ECO:0000313" key="11">
    <source>
        <dbReference type="Proteomes" id="UP000078348"/>
    </source>
</evidence>
<organism evidence="10 11">
    <name type="scientific">Blastocystis sp. subtype 1 (strain ATCC 50177 / NandII)</name>
    <dbReference type="NCBI Taxonomy" id="478820"/>
    <lineage>
        <taxon>Eukaryota</taxon>
        <taxon>Sar</taxon>
        <taxon>Stramenopiles</taxon>
        <taxon>Bigyra</taxon>
        <taxon>Opalozoa</taxon>
        <taxon>Opalinata</taxon>
        <taxon>Blastocystidae</taxon>
        <taxon>Blastocystis</taxon>
    </lineage>
</organism>
<protein>
    <submittedName>
        <fullName evidence="10">Glycoside hydrolase</fullName>
    </submittedName>
</protein>
<feature type="region of interest" description="Disordered" evidence="8">
    <location>
        <begin position="410"/>
        <end position="429"/>
    </location>
</feature>
<evidence type="ECO:0000256" key="1">
    <source>
        <dbReference type="ARBA" id="ARBA00004604"/>
    </source>
</evidence>
<dbReference type="GO" id="GO:0032040">
    <property type="term" value="C:small-subunit processome"/>
    <property type="evidence" value="ECO:0007669"/>
    <property type="project" value="TreeGrafter"/>
</dbReference>
<dbReference type="InterPro" id="IPR051733">
    <property type="entry name" value="WD_repeat_DCAF13/WDSOF1"/>
</dbReference>
<evidence type="ECO:0000256" key="6">
    <source>
        <dbReference type="ARBA" id="ARBA00023274"/>
    </source>
</evidence>
<dbReference type="STRING" id="478820.A0A196SBD2"/>
<evidence type="ECO:0000256" key="4">
    <source>
        <dbReference type="ARBA" id="ARBA00022737"/>
    </source>
</evidence>
<dbReference type="Gene3D" id="2.130.10.10">
    <property type="entry name" value="YVTN repeat-like/Quinoprotein amine dehydrogenase"/>
    <property type="match status" value="2"/>
</dbReference>
<dbReference type="PANTHER" id="PTHR22851">
    <property type="entry name" value="U3 SMALL NUCLEOLAR RNA U3 SNORNA ASSOCIATED PROTEIN"/>
    <property type="match status" value="1"/>
</dbReference>
<dbReference type="SUPFAM" id="SSF50978">
    <property type="entry name" value="WD40 repeat-like"/>
    <property type="match status" value="1"/>
</dbReference>
<dbReference type="SMART" id="SM00320">
    <property type="entry name" value="WD40"/>
    <property type="match status" value="6"/>
</dbReference>
<evidence type="ECO:0000313" key="10">
    <source>
        <dbReference type="EMBL" id="OAO14328.1"/>
    </source>
</evidence>
<evidence type="ECO:0000256" key="2">
    <source>
        <dbReference type="ARBA" id="ARBA00005649"/>
    </source>
</evidence>
<evidence type="ECO:0000256" key="3">
    <source>
        <dbReference type="ARBA" id="ARBA00022574"/>
    </source>
</evidence>
<dbReference type="Proteomes" id="UP000078348">
    <property type="component" value="Unassembled WGS sequence"/>
</dbReference>
<name>A0A196SBD2_BLAHN</name>
<dbReference type="GO" id="GO:0016787">
    <property type="term" value="F:hydrolase activity"/>
    <property type="evidence" value="ECO:0007669"/>
    <property type="project" value="UniProtKB-KW"/>
</dbReference>
<dbReference type="InterPro" id="IPR007287">
    <property type="entry name" value="Sof1"/>
</dbReference>
<dbReference type="GO" id="GO:0000462">
    <property type="term" value="P:maturation of SSU-rRNA from tricistronic rRNA transcript (SSU-rRNA, 5.8S rRNA, LSU-rRNA)"/>
    <property type="evidence" value="ECO:0007669"/>
    <property type="project" value="TreeGrafter"/>
</dbReference>
<evidence type="ECO:0000256" key="7">
    <source>
        <dbReference type="PROSITE-ProRule" id="PRU00221"/>
    </source>
</evidence>
<evidence type="ECO:0000256" key="8">
    <source>
        <dbReference type="SAM" id="MobiDB-lite"/>
    </source>
</evidence>
<dbReference type="InterPro" id="IPR036322">
    <property type="entry name" value="WD40_repeat_dom_sf"/>
</dbReference>
<dbReference type="InterPro" id="IPR020472">
    <property type="entry name" value="WD40_PAC1"/>
</dbReference>
<dbReference type="InterPro" id="IPR015943">
    <property type="entry name" value="WD40/YVTN_repeat-like_dom_sf"/>
</dbReference>
<feature type="repeat" description="WD" evidence="7">
    <location>
        <begin position="285"/>
        <end position="326"/>
    </location>
</feature>
<evidence type="ECO:0000259" key="9">
    <source>
        <dbReference type="Pfam" id="PF04158"/>
    </source>
</evidence>
<dbReference type="AlphaFoldDB" id="A0A196SBD2"/>
<gene>
    <name evidence="10" type="ORF">AV274_3977</name>
</gene>
<feature type="domain" description="Sof1-like protein" evidence="9">
    <location>
        <begin position="361"/>
        <end position="422"/>
    </location>
</feature>
<comment type="caution">
    <text evidence="10">The sequence shown here is derived from an EMBL/GenBank/DDBJ whole genome shotgun (WGS) entry which is preliminary data.</text>
</comment>
<dbReference type="PROSITE" id="PS50082">
    <property type="entry name" value="WD_REPEATS_2"/>
    <property type="match status" value="3"/>
</dbReference>
<dbReference type="PRINTS" id="PR00320">
    <property type="entry name" value="GPROTEINBRPT"/>
</dbReference>
<feature type="repeat" description="WD" evidence="7">
    <location>
        <begin position="62"/>
        <end position="104"/>
    </location>
</feature>
<dbReference type="EMBL" id="LXWW01000259">
    <property type="protein sequence ID" value="OAO14328.1"/>
    <property type="molecule type" value="Genomic_DNA"/>
</dbReference>
<accession>A0A196SBD2</accession>
<keyword evidence="11" id="KW-1185">Reference proteome</keyword>
<keyword evidence="3 7" id="KW-0853">WD repeat</keyword>
<feature type="repeat" description="WD" evidence="7">
    <location>
        <begin position="328"/>
        <end position="369"/>
    </location>
</feature>